<proteinExistence type="predicted"/>
<comment type="caution">
    <text evidence="1">The sequence shown here is derived from an EMBL/GenBank/DDBJ whole genome shotgun (WGS) entry which is preliminary data.</text>
</comment>
<protein>
    <submittedName>
        <fullName evidence="1">Uncharacterized protein</fullName>
    </submittedName>
</protein>
<name>A0A5J5EY88_9PEZI</name>
<evidence type="ECO:0000313" key="1">
    <source>
        <dbReference type="EMBL" id="KAA8907822.1"/>
    </source>
</evidence>
<organism evidence="1 2">
    <name type="scientific">Sphaerosporella brunnea</name>
    <dbReference type="NCBI Taxonomy" id="1250544"/>
    <lineage>
        <taxon>Eukaryota</taxon>
        <taxon>Fungi</taxon>
        <taxon>Dikarya</taxon>
        <taxon>Ascomycota</taxon>
        <taxon>Pezizomycotina</taxon>
        <taxon>Pezizomycetes</taxon>
        <taxon>Pezizales</taxon>
        <taxon>Pyronemataceae</taxon>
        <taxon>Sphaerosporella</taxon>
    </lineage>
</organism>
<accession>A0A5J5EY88</accession>
<gene>
    <name evidence="1" type="ORF">FN846DRAFT_687508</name>
</gene>
<dbReference type="EMBL" id="VXIS01000075">
    <property type="protein sequence ID" value="KAA8907822.1"/>
    <property type="molecule type" value="Genomic_DNA"/>
</dbReference>
<dbReference type="Proteomes" id="UP000326924">
    <property type="component" value="Unassembled WGS sequence"/>
</dbReference>
<reference evidence="1 2" key="1">
    <citation type="submission" date="2019-09" db="EMBL/GenBank/DDBJ databases">
        <title>Draft genome of the ectomycorrhizal ascomycete Sphaerosporella brunnea.</title>
        <authorList>
            <consortium name="DOE Joint Genome Institute"/>
            <person name="Benucci G.M."/>
            <person name="Marozzi G."/>
            <person name="Antonielli L."/>
            <person name="Sanchez S."/>
            <person name="Marco P."/>
            <person name="Wang X."/>
            <person name="Falini L.B."/>
            <person name="Barry K."/>
            <person name="Haridas S."/>
            <person name="Lipzen A."/>
            <person name="Labutti K."/>
            <person name="Grigoriev I.V."/>
            <person name="Murat C."/>
            <person name="Martin F."/>
            <person name="Albertini E."/>
            <person name="Donnini D."/>
            <person name="Bonito G."/>
        </authorList>
    </citation>
    <scope>NUCLEOTIDE SEQUENCE [LARGE SCALE GENOMIC DNA]</scope>
    <source>
        <strain evidence="1 2">Sb_GMNB300</strain>
    </source>
</reference>
<sequence>MCAAILQDIYPLCRQALIGDKLDSDAIWSTDSCVSMAHKRAPIRCRQFSSILPPRVIIRVDDINVAEQGNSSKRSSSHMQDLTAKIQISPQPFPSEQLQQASLPHPCLALLFSFCVFAIGPISLHTSFTPHTHGNAAFMDLNMWGRSCIAEMEALFSVR</sequence>
<evidence type="ECO:0000313" key="2">
    <source>
        <dbReference type="Proteomes" id="UP000326924"/>
    </source>
</evidence>
<dbReference type="AlphaFoldDB" id="A0A5J5EY88"/>
<keyword evidence="2" id="KW-1185">Reference proteome</keyword>
<dbReference type="InParanoid" id="A0A5J5EY88"/>